<feature type="region of interest" description="Disordered" evidence="1">
    <location>
        <begin position="1"/>
        <end position="36"/>
    </location>
</feature>
<name>A0A4U6WC57_SETVI</name>
<organism evidence="2 3">
    <name type="scientific">Setaria viridis</name>
    <name type="common">Green bristlegrass</name>
    <name type="synonym">Setaria italica subsp. viridis</name>
    <dbReference type="NCBI Taxonomy" id="4556"/>
    <lineage>
        <taxon>Eukaryota</taxon>
        <taxon>Viridiplantae</taxon>
        <taxon>Streptophyta</taxon>
        <taxon>Embryophyta</taxon>
        <taxon>Tracheophyta</taxon>
        <taxon>Spermatophyta</taxon>
        <taxon>Magnoliopsida</taxon>
        <taxon>Liliopsida</taxon>
        <taxon>Poales</taxon>
        <taxon>Poaceae</taxon>
        <taxon>PACMAD clade</taxon>
        <taxon>Panicoideae</taxon>
        <taxon>Panicodae</taxon>
        <taxon>Paniceae</taxon>
        <taxon>Cenchrinae</taxon>
        <taxon>Setaria</taxon>
    </lineage>
</organism>
<sequence>MASGELAPPPAARPPLAPRPSISRSPPRPSRCLRSRARATAASAVVCRGREGDVAGEEDALAEARAVGSARRRPRENRPLVLDFHLQVNCAAITGFLLLFMSCHFDIGKCLV</sequence>
<protein>
    <submittedName>
        <fullName evidence="2">Uncharacterized protein</fullName>
    </submittedName>
</protein>
<proteinExistence type="predicted"/>
<gene>
    <name evidence="2" type="ORF">SEVIR_2G366501v2</name>
</gene>
<reference evidence="2" key="1">
    <citation type="submission" date="2019-03" db="EMBL/GenBank/DDBJ databases">
        <title>WGS assembly of Setaria viridis.</title>
        <authorList>
            <person name="Huang P."/>
            <person name="Jenkins J."/>
            <person name="Grimwood J."/>
            <person name="Barry K."/>
            <person name="Healey A."/>
            <person name="Mamidi S."/>
            <person name="Sreedasyam A."/>
            <person name="Shu S."/>
            <person name="Feldman M."/>
            <person name="Wu J."/>
            <person name="Yu Y."/>
            <person name="Chen C."/>
            <person name="Johnson J."/>
            <person name="Rokhsar D."/>
            <person name="Baxter I."/>
            <person name="Schmutz J."/>
            <person name="Brutnell T."/>
            <person name="Kellogg E."/>
        </authorList>
    </citation>
    <scope>NUCLEOTIDE SEQUENCE [LARGE SCALE GENOMIC DNA]</scope>
</reference>
<dbReference type="Gramene" id="TKW35367">
    <property type="protein sequence ID" value="TKW35367"/>
    <property type="gene ID" value="SEVIR_2G366501v2"/>
</dbReference>
<evidence type="ECO:0000313" key="2">
    <source>
        <dbReference type="EMBL" id="TKW35367.1"/>
    </source>
</evidence>
<dbReference type="EMBL" id="CM016553">
    <property type="protein sequence ID" value="TKW35367.1"/>
    <property type="molecule type" value="Genomic_DNA"/>
</dbReference>
<evidence type="ECO:0000313" key="3">
    <source>
        <dbReference type="Proteomes" id="UP000298652"/>
    </source>
</evidence>
<accession>A0A4U6WC57</accession>
<evidence type="ECO:0000256" key="1">
    <source>
        <dbReference type="SAM" id="MobiDB-lite"/>
    </source>
</evidence>
<dbReference type="Proteomes" id="UP000298652">
    <property type="component" value="Chromosome 2"/>
</dbReference>
<dbReference type="AlphaFoldDB" id="A0A4U6WC57"/>
<keyword evidence="3" id="KW-1185">Reference proteome</keyword>
<feature type="compositionally biased region" description="Pro residues" evidence="1">
    <location>
        <begin position="7"/>
        <end position="18"/>
    </location>
</feature>